<feature type="transmembrane region" description="Helical" evidence="6">
    <location>
        <begin position="308"/>
        <end position="328"/>
    </location>
</feature>
<keyword evidence="8" id="KW-1185">Reference proteome</keyword>
<evidence type="ECO:0000256" key="5">
    <source>
        <dbReference type="SAM" id="MobiDB-lite"/>
    </source>
</evidence>
<keyword evidence="2 6" id="KW-0812">Transmembrane</keyword>
<feature type="transmembrane region" description="Helical" evidence="6">
    <location>
        <begin position="76"/>
        <end position="95"/>
    </location>
</feature>
<reference evidence="7" key="1">
    <citation type="submission" date="2025-08" db="UniProtKB">
        <authorList>
            <consortium name="Ensembl"/>
        </authorList>
    </citation>
    <scope>IDENTIFICATION</scope>
</reference>
<evidence type="ECO:0000256" key="6">
    <source>
        <dbReference type="SAM" id="Phobius"/>
    </source>
</evidence>
<dbReference type="InterPro" id="IPR036259">
    <property type="entry name" value="MFS_trans_sf"/>
</dbReference>
<reference evidence="7" key="2">
    <citation type="submission" date="2025-09" db="UniProtKB">
        <authorList>
            <consortium name="Ensembl"/>
        </authorList>
    </citation>
    <scope>IDENTIFICATION</scope>
</reference>
<evidence type="ECO:0008006" key="9">
    <source>
        <dbReference type="Google" id="ProtNLM"/>
    </source>
</evidence>
<dbReference type="Ensembl" id="ENSCSRT00000009265.1">
    <property type="protein sequence ID" value="ENSCSRP00000008953.1"/>
    <property type="gene ID" value="ENSCSRG00000006668.1"/>
</dbReference>
<feature type="transmembrane region" description="Helical" evidence="6">
    <location>
        <begin position="12"/>
        <end position="32"/>
    </location>
</feature>
<dbReference type="SUPFAM" id="SSF103473">
    <property type="entry name" value="MFS general substrate transporter"/>
    <property type="match status" value="1"/>
</dbReference>
<dbReference type="Proteomes" id="UP000694403">
    <property type="component" value="Unplaced"/>
</dbReference>
<dbReference type="PANTHER" id="PTHR23510:SF16">
    <property type="entry name" value="MAJOR FACILITATOR SUPERFAMILY (MFS) PROFILE DOMAIN-CONTAINING PROTEIN"/>
    <property type="match status" value="1"/>
</dbReference>
<feature type="transmembrane region" description="Helical" evidence="6">
    <location>
        <begin position="378"/>
        <end position="395"/>
    </location>
</feature>
<protein>
    <recommendedName>
        <fullName evidence="9">Major facilitator superfamily (MFS) profile domain-containing protein</fullName>
    </recommendedName>
</protein>
<feature type="transmembrane region" description="Helical" evidence="6">
    <location>
        <begin position="242"/>
        <end position="259"/>
    </location>
</feature>
<proteinExistence type="predicted"/>
<feature type="transmembrane region" description="Helical" evidence="6">
    <location>
        <begin position="401"/>
        <end position="426"/>
    </location>
</feature>
<evidence type="ECO:0000313" key="7">
    <source>
        <dbReference type="Ensembl" id="ENSCSRP00000008953.1"/>
    </source>
</evidence>
<accession>A0A8C3S371</accession>
<dbReference type="Pfam" id="PF07690">
    <property type="entry name" value="MFS_1"/>
    <property type="match status" value="1"/>
</dbReference>
<sequence>MEYQRKKKLTNFTIGLLFLSGGIEYAVILPTIWAYLQTLHAEPYFLGLGISAFSLTGLLTGPLFGHWSDRSHRTKAVILFANVFEIVGNFMYFMGVSKWLLLGSRLVAGPACNLFLRLCNFRLGPFEVNKFTSPGLFMCLLWILLQFVVVAMYYDLPPLPQPPRAALPEEREPLVQHDAGQEEPAERRSYGGTVQRAPAEPPVGDESRYVPNGHLAEEEGGEKEKSPFQNFSAMREYLREEVVVLLTAQFITLFNQTALETMVTPITQRYLSFGELENSIMYFLCGIEVICGFFLVRCLSSRLPDRVILVLGLVICNVACVWCLLFLARPQGSFPVLLAELVVGVFLQVLGLPFVAVSQVSLFSKVTAERTQGFSQGLRRSVGGIATILGPLWAGGLTENLYIMLGVMMGLLSLLMVMVGLSYSYLVEPPRGYVPGPSQEERRS</sequence>
<dbReference type="InterPro" id="IPR051068">
    <property type="entry name" value="MFS_Domain-Containing_Protein"/>
</dbReference>
<evidence type="ECO:0000256" key="3">
    <source>
        <dbReference type="ARBA" id="ARBA00022989"/>
    </source>
</evidence>
<evidence type="ECO:0000256" key="2">
    <source>
        <dbReference type="ARBA" id="ARBA00022692"/>
    </source>
</evidence>
<dbReference type="AlphaFoldDB" id="A0A8C3S371"/>
<dbReference type="GO" id="GO:0022857">
    <property type="term" value="F:transmembrane transporter activity"/>
    <property type="evidence" value="ECO:0007669"/>
    <property type="project" value="InterPro"/>
</dbReference>
<feature type="transmembrane region" description="Helical" evidence="6">
    <location>
        <begin position="334"/>
        <end position="357"/>
    </location>
</feature>
<evidence type="ECO:0000256" key="4">
    <source>
        <dbReference type="ARBA" id="ARBA00023136"/>
    </source>
</evidence>
<dbReference type="Gene3D" id="1.20.1250.20">
    <property type="entry name" value="MFS general substrate transporter like domains"/>
    <property type="match status" value="2"/>
</dbReference>
<keyword evidence="3 6" id="KW-1133">Transmembrane helix</keyword>
<evidence type="ECO:0000313" key="8">
    <source>
        <dbReference type="Proteomes" id="UP000694403"/>
    </source>
</evidence>
<feature type="region of interest" description="Disordered" evidence="5">
    <location>
        <begin position="171"/>
        <end position="227"/>
    </location>
</feature>
<name>A0A8C3S371_CHESE</name>
<feature type="transmembrane region" description="Helical" evidence="6">
    <location>
        <begin position="44"/>
        <end position="64"/>
    </location>
</feature>
<dbReference type="PANTHER" id="PTHR23510">
    <property type="entry name" value="INNER MEMBRANE TRANSPORT PROTEIN YAJR"/>
    <property type="match status" value="1"/>
</dbReference>
<comment type="subcellular location">
    <subcellularLocation>
        <location evidence="1">Membrane</location>
        <topology evidence="1">Multi-pass membrane protein</topology>
    </subcellularLocation>
</comment>
<evidence type="ECO:0000256" key="1">
    <source>
        <dbReference type="ARBA" id="ARBA00004141"/>
    </source>
</evidence>
<dbReference type="InterPro" id="IPR011701">
    <property type="entry name" value="MFS"/>
</dbReference>
<feature type="transmembrane region" description="Helical" evidence="6">
    <location>
        <begin position="135"/>
        <end position="154"/>
    </location>
</feature>
<dbReference type="GO" id="GO:0016020">
    <property type="term" value="C:membrane"/>
    <property type="evidence" value="ECO:0007669"/>
    <property type="project" value="UniProtKB-SubCell"/>
</dbReference>
<organism evidence="7 8">
    <name type="scientific">Chelydra serpentina</name>
    <name type="common">Snapping turtle</name>
    <name type="synonym">Testudo serpentina</name>
    <dbReference type="NCBI Taxonomy" id="8475"/>
    <lineage>
        <taxon>Eukaryota</taxon>
        <taxon>Metazoa</taxon>
        <taxon>Chordata</taxon>
        <taxon>Craniata</taxon>
        <taxon>Vertebrata</taxon>
        <taxon>Euteleostomi</taxon>
        <taxon>Archelosauria</taxon>
        <taxon>Testudinata</taxon>
        <taxon>Testudines</taxon>
        <taxon>Cryptodira</taxon>
        <taxon>Durocryptodira</taxon>
        <taxon>Americhelydia</taxon>
        <taxon>Chelydroidea</taxon>
        <taxon>Chelydridae</taxon>
        <taxon>Chelydra</taxon>
    </lineage>
</organism>
<feature type="transmembrane region" description="Helical" evidence="6">
    <location>
        <begin position="279"/>
        <end position="296"/>
    </location>
</feature>
<keyword evidence="4 6" id="KW-0472">Membrane</keyword>